<dbReference type="Pfam" id="PF00005">
    <property type="entry name" value="ABC_tran"/>
    <property type="match status" value="1"/>
</dbReference>
<evidence type="ECO:0000256" key="8">
    <source>
        <dbReference type="ARBA" id="ARBA00022741"/>
    </source>
</evidence>
<dbReference type="OrthoDB" id="3327300at2"/>
<evidence type="ECO:0000256" key="6">
    <source>
        <dbReference type="ARBA" id="ARBA00022519"/>
    </source>
</evidence>
<keyword evidence="4 13" id="KW-0813">Transport</keyword>
<dbReference type="InterPro" id="IPR035906">
    <property type="entry name" value="MetI-like_sf"/>
</dbReference>
<dbReference type="GO" id="GO:0016887">
    <property type="term" value="F:ATP hydrolysis activity"/>
    <property type="evidence" value="ECO:0007669"/>
    <property type="project" value="InterPro"/>
</dbReference>
<evidence type="ECO:0000256" key="3">
    <source>
        <dbReference type="ARBA" id="ARBA00005417"/>
    </source>
</evidence>
<dbReference type="InterPro" id="IPR050388">
    <property type="entry name" value="ABC_Ni/Peptide_Import"/>
</dbReference>
<gene>
    <name evidence="16" type="ORF">DMA12_16620</name>
</gene>
<keyword evidence="6" id="KW-0997">Cell inner membrane</keyword>
<dbReference type="SMART" id="SM00382">
    <property type="entry name" value="AAA"/>
    <property type="match status" value="1"/>
</dbReference>
<organism evidence="16 17">
    <name type="scientific">Amycolatopsis balhimycina DSM 5908</name>
    <dbReference type="NCBI Taxonomy" id="1081091"/>
    <lineage>
        <taxon>Bacteria</taxon>
        <taxon>Bacillati</taxon>
        <taxon>Actinomycetota</taxon>
        <taxon>Actinomycetes</taxon>
        <taxon>Pseudonocardiales</taxon>
        <taxon>Pseudonocardiaceae</taxon>
        <taxon>Amycolatopsis</taxon>
    </lineage>
</organism>
<dbReference type="SUPFAM" id="SSF161098">
    <property type="entry name" value="MetI-like"/>
    <property type="match status" value="1"/>
</dbReference>
<evidence type="ECO:0000256" key="1">
    <source>
        <dbReference type="ARBA" id="ARBA00004141"/>
    </source>
</evidence>
<comment type="caution">
    <text evidence="16">The sequence shown here is derived from an EMBL/GenBank/DDBJ whole genome shotgun (WGS) entry which is preliminary data.</text>
</comment>
<dbReference type="GO" id="GO:0015833">
    <property type="term" value="P:peptide transport"/>
    <property type="evidence" value="ECO:0007669"/>
    <property type="project" value="InterPro"/>
</dbReference>
<dbReference type="PROSITE" id="PS00211">
    <property type="entry name" value="ABC_TRANSPORTER_1"/>
    <property type="match status" value="1"/>
</dbReference>
<dbReference type="InterPro" id="IPR017871">
    <property type="entry name" value="ABC_transporter-like_CS"/>
</dbReference>
<keyword evidence="17" id="KW-1185">Reference proteome</keyword>
<keyword evidence="10" id="KW-1278">Translocase</keyword>
<evidence type="ECO:0000259" key="14">
    <source>
        <dbReference type="PROSITE" id="PS50893"/>
    </source>
</evidence>
<dbReference type="CDD" id="cd06261">
    <property type="entry name" value="TM_PBP2"/>
    <property type="match status" value="1"/>
</dbReference>
<feature type="domain" description="ABC transmembrane type-1" evidence="15">
    <location>
        <begin position="99"/>
        <end position="289"/>
    </location>
</feature>
<feature type="transmembrane region" description="Helical" evidence="13">
    <location>
        <begin position="37"/>
        <end position="58"/>
    </location>
</feature>
<dbReference type="InterPro" id="IPR003439">
    <property type="entry name" value="ABC_transporter-like_ATP-bd"/>
</dbReference>
<protein>
    <submittedName>
        <fullName evidence="16">Peptide ABC transporter ATP-binding protein</fullName>
    </submittedName>
</protein>
<keyword evidence="5" id="KW-1003">Cell membrane</keyword>
<feature type="transmembrane region" description="Helical" evidence="13">
    <location>
        <begin position="211"/>
        <end position="231"/>
    </location>
</feature>
<evidence type="ECO:0000256" key="11">
    <source>
        <dbReference type="ARBA" id="ARBA00022989"/>
    </source>
</evidence>
<dbReference type="GO" id="GO:0005524">
    <property type="term" value="F:ATP binding"/>
    <property type="evidence" value="ECO:0007669"/>
    <property type="project" value="UniProtKB-KW"/>
</dbReference>
<comment type="similarity">
    <text evidence="3">Belongs to the ABC transporter superfamily.</text>
</comment>
<dbReference type="EMBL" id="QHHU01000021">
    <property type="protein sequence ID" value="RSM44172.1"/>
    <property type="molecule type" value="Genomic_DNA"/>
</dbReference>
<evidence type="ECO:0000256" key="12">
    <source>
        <dbReference type="ARBA" id="ARBA00023136"/>
    </source>
</evidence>
<reference evidence="16 17" key="1">
    <citation type="submission" date="2018-05" db="EMBL/GenBank/DDBJ databases">
        <title>Evolution of GPA BGCs.</title>
        <authorList>
            <person name="Waglechner N."/>
            <person name="Wright G.D."/>
        </authorList>
    </citation>
    <scope>NUCLEOTIDE SEQUENCE [LARGE SCALE GENOMIC DNA]</scope>
    <source>
        <strain evidence="16 17">DSM 5908</strain>
    </source>
</reference>
<dbReference type="PROSITE" id="PS50893">
    <property type="entry name" value="ABC_TRANSPORTER_2"/>
    <property type="match status" value="1"/>
</dbReference>
<evidence type="ECO:0000256" key="10">
    <source>
        <dbReference type="ARBA" id="ARBA00022967"/>
    </source>
</evidence>
<evidence type="ECO:0000256" key="7">
    <source>
        <dbReference type="ARBA" id="ARBA00022692"/>
    </source>
</evidence>
<dbReference type="PROSITE" id="PS50928">
    <property type="entry name" value="ABC_TM1"/>
    <property type="match status" value="1"/>
</dbReference>
<evidence type="ECO:0000313" key="17">
    <source>
        <dbReference type="Proteomes" id="UP000286716"/>
    </source>
</evidence>
<dbReference type="PANTHER" id="PTHR43297">
    <property type="entry name" value="OLIGOPEPTIDE TRANSPORT ATP-BINDING PROTEIN APPD"/>
    <property type="match status" value="1"/>
</dbReference>
<keyword evidence="12 13" id="KW-0472">Membrane</keyword>
<sequence length="604" mass="65054">MTNLSPETTTGAPILTPVRRGRVSGLRAVLPTWSPRLGVGLGLVTVIALFGIFGPLFVGDPDAIRDAGLAPPGDGHLLGLTQTGQDVFAQLAYATRGSLQIGLIVGVLATVLSVFFGVIGAYAGGAVDEVFSLFSNIMLVIPGLPLVIVIAGFVPPESRGAWTVALVLAITGWAASARVLRAQTLSLRNRDYVAAARVAGEKRWRVITVEILPNLLPLLASQFVFAVIAAILSEAGLSFLGLGASNSSTLGTMLYFAQNGFALQRDAWWWFVPPGLVIALFGCGLALINFSIDEIINPKLRVAGRRRRAKRPETRAVAEVGADVVLSVDHLDVVYRTANPVHAVKDVSLTLRRGEILGLAGESGCGKTTLAYAINRLHRPPAEVTAGAVVLHGRDGPDIDVLALEHEELRAFRWDRLSMVFQGAMNALNPVTTVRSQLADVLTTHRPEMPKAQRKAKCEEVLRLVGVDPGRLGSYPHELSGGMRQRVMIAMALLLDPQVMIMDEPTTALDVVVQRGILKEILRLRDEFGFAVILITHDLPLLLEIADRIAVMKDGEIVEYAAAEQMYRAPSHPYTRTLLESFPSLTGERGAFLRDQALAEGGVR</sequence>
<dbReference type="Pfam" id="PF08352">
    <property type="entry name" value="oligo_HPY"/>
    <property type="match status" value="1"/>
</dbReference>
<dbReference type="InterPro" id="IPR003593">
    <property type="entry name" value="AAA+_ATPase"/>
</dbReference>
<evidence type="ECO:0000256" key="5">
    <source>
        <dbReference type="ARBA" id="ARBA00022475"/>
    </source>
</evidence>
<dbReference type="Proteomes" id="UP000286716">
    <property type="component" value="Unassembled WGS sequence"/>
</dbReference>
<evidence type="ECO:0000256" key="9">
    <source>
        <dbReference type="ARBA" id="ARBA00022840"/>
    </source>
</evidence>
<dbReference type="RefSeq" id="WP_020639914.1">
    <property type="nucleotide sequence ID" value="NZ_QHHU01000021.1"/>
</dbReference>
<evidence type="ECO:0000256" key="2">
    <source>
        <dbReference type="ARBA" id="ARBA00004202"/>
    </source>
</evidence>
<evidence type="ECO:0000256" key="4">
    <source>
        <dbReference type="ARBA" id="ARBA00022448"/>
    </source>
</evidence>
<dbReference type="InterPro" id="IPR000515">
    <property type="entry name" value="MetI-like"/>
</dbReference>
<proteinExistence type="inferred from homology"/>
<keyword evidence="8" id="KW-0547">Nucleotide-binding</keyword>
<feature type="transmembrane region" description="Helical" evidence="13">
    <location>
        <begin position="130"/>
        <end position="154"/>
    </location>
</feature>
<evidence type="ECO:0000313" key="16">
    <source>
        <dbReference type="EMBL" id="RSM44172.1"/>
    </source>
</evidence>
<dbReference type="SUPFAM" id="SSF52540">
    <property type="entry name" value="P-loop containing nucleoside triphosphate hydrolases"/>
    <property type="match status" value="1"/>
</dbReference>
<feature type="domain" description="ABC transporter" evidence="14">
    <location>
        <begin position="328"/>
        <end position="579"/>
    </location>
</feature>
<dbReference type="Gene3D" id="3.40.50.300">
    <property type="entry name" value="P-loop containing nucleotide triphosphate hydrolases"/>
    <property type="match status" value="1"/>
</dbReference>
<keyword evidence="9 16" id="KW-0067">ATP-binding</keyword>
<dbReference type="GO" id="GO:0005886">
    <property type="term" value="C:plasma membrane"/>
    <property type="evidence" value="ECO:0007669"/>
    <property type="project" value="UniProtKB-SubCell"/>
</dbReference>
<keyword evidence="7 13" id="KW-0812">Transmembrane</keyword>
<feature type="transmembrane region" description="Helical" evidence="13">
    <location>
        <begin position="268"/>
        <end position="292"/>
    </location>
</feature>
<dbReference type="AlphaFoldDB" id="A0A428WMA4"/>
<feature type="transmembrane region" description="Helical" evidence="13">
    <location>
        <begin position="101"/>
        <end position="123"/>
    </location>
</feature>
<dbReference type="Gene3D" id="1.10.3720.10">
    <property type="entry name" value="MetI-like"/>
    <property type="match status" value="1"/>
</dbReference>
<dbReference type="CDD" id="cd03257">
    <property type="entry name" value="ABC_NikE_OppD_transporters"/>
    <property type="match status" value="1"/>
</dbReference>
<name>A0A428WMA4_AMYBA</name>
<keyword evidence="11 13" id="KW-1133">Transmembrane helix</keyword>
<dbReference type="PANTHER" id="PTHR43297:SF14">
    <property type="entry name" value="ATPASE AAA-TYPE CORE DOMAIN-CONTAINING PROTEIN"/>
    <property type="match status" value="1"/>
</dbReference>
<feature type="transmembrane region" description="Helical" evidence="13">
    <location>
        <begin position="237"/>
        <end position="256"/>
    </location>
</feature>
<dbReference type="Pfam" id="PF00528">
    <property type="entry name" value="BPD_transp_1"/>
    <property type="match status" value="1"/>
</dbReference>
<feature type="transmembrane region" description="Helical" evidence="13">
    <location>
        <begin position="160"/>
        <end position="180"/>
    </location>
</feature>
<comment type="similarity">
    <text evidence="13">Belongs to the binding-protein-dependent transport system permease family.</text>
</comment>
<comment type="subcellular location">
    <subcellularLocation>
        <location evidence="13">Cell membrane</location>
        <topology evidence="13">Multi-pass membrane protein</topology>
    </subcellularLocation>
    <subcellularLocation>
        <location evidence="2">Cell membrane</location>
        <topology evidence="2">Peripheral membrane protein</topology>
    </subcellularLocation>
    <subcellularLocation>
        <location evidence="1">Membrane</location>
        <topology evidence="1">Multi-pass membrane protein</topology>
    </subcellularLocation>
</comment>
<dbReference type="InterPro" id="IPR013563">
    <property type="entry name" value="Oligopep_ABC_C"/>
</dbReference>
<evidence type="ECO:0000259" key="15">
    <source>
        <dbReference type="PROSITE" id="PS50928"/>
    </source>
</evidence>
<dbReference type="InterPro" id="IPR027417">
    <property type="entry name" value="P-loop_NTPase"/>
</dbReference>
<evidence type="ECO:0000256" key="13">
    <source>
        <dbReference type="RuleBase" id="RU363032"/>
    </source>
</evidence>
<accession>A0A428WMA4</accession>
<dbReference type="GO" id="GO:0055085">
    <property type="term" value="P:transmembrane transport"/>
    <property type="evidence" value="ECO:0007669"/>
    <property type="project" value="InterPro"/>
</dbReference>